<dbReference type="EMBL" id="GBRH01163663">
    <property type="protein sequence ID" value="JAE34233.1"/>
    <property type="molecule type" value="Transcribed_RNA"/>
</dbReference>
<name>A0A0A9HMW6_ARUDO</name>
<sequence>MPKPFKNGVGQAFFFQLVLPLAYREYHHFELSSFLYVHKSNTTYTSLQYLTAKHVAF</sequence>
<proteinExistence type="predicted"/>
<reference evidence="1" key="2">
    <citation type="journal article" date="2015" name="Data Brief">
        <title>Shoot transcriptome of the giant reed, Arundo donax.</title>
        <authorList>
            <person name="Barrero R.A."/>
            <person name="Guerrero F.D."/>
            <person name="Moolhuijzen P."/>
            <person name="Goolsby J.A."/>
            <person name="Tidwell J."/>
            <person name="Bellgard S.E."/>
            <person name="Bellgard M.I."/>
        </authorList>
    </citation>
    <scope>NUCLEOTIDE SEQUENCE</scope>
    <source>
        <tissue evidence="1">Shoot tissue taken approximately 20 cm above the soil surface</tissue>
    </source>
</reference>
<protein>
    <submittedName>
        <fullName evidence="1">Uncharacterized protein</fullName>
    </submittedName>
</protein>
<accession>A0A0A9HMW6</accession>
<reference evidence="1" key="1">
    <citation type="submission" date="2014-09" db="EMBL/GenBank/DDBJ databases">
        <authorList>
            <person name="Magalhaes I.L.F."/>
            <person name="Oliveira U."/>
            <person name="Santos F.R."/>
            <person name="Vidigal T.H.D.A."/>
            <person name="Brescovit A.D."/>
            <person name="Santos A.J."/>
        </authorList>
    </citation>
    <scope>NUCLEOTIDE SEQUENCE</scope>
    <source>
        <tissue evidence="1">Shoot tissue taken approximately 20 cm above the soil surface</tissue>
    </source>
</reference>
<dbReference type="AlphaFoldDB" id="A0A0A9HMW6"/>
<evidence type="ECO:0000313" key="1">
    <source>
        <dbReference type="EMBL" id="JAE34233.1"/>
    </source>
</evidence>
<organism evidence="1">
    <name type="scientific">Arundo donax</name>
    <name type="common">Giant reed</name>
    <name type="synonym">Donax arundinaceus</name>
    <dbReference type="NCBI Taxonomy" id="35708"/>
    <lineage>
        <taxon>Eukaryota</taxon>
        <taxon>Viridiplantae</taxon>
        <taxon>Streptophyta</taxon>
        <taxon>Embryophyta</taxon>
        <taxon>Tracheophyta</taxon>
        <taxon>Spermatophyta</taxon>
        <taxon>Magnoliopsida</taxon>
        <taxon>Liliopsida</taxon>
        <taxon>Poales</taxon>
        <taxon>Poaceae</taxon>
        <taxon>PACMAD clade</taxon>
        <taxon>Arundinoideae</taxon>
        <taxon>Arundineae</taxon>
        <taxon>Arundo</taxon>
    </lineage>
</organism>